<sequence>MNPLTWYNKNKEKAGTIWEFYISSRRNIVINHVQHIERLCKQTKSFFKRNPIPIFERIGLNHGIFFNNDYDSWHRRRKLVNRALMSKKFLQGLVFCIQTQFKASEKRWKSKIKDGIEFEFSEWMIHFAADIITVQITKQRSYCVALFDTNNKLVQSEEIKKSLEFTKAIKNFFGSLGFFVYMPQFIMNYVPGFSHYRERCERSINNLNDIVNKIITKRKKELEEGAELDSDLLDHLLVAHAIQDPDSKHDDNVEPITAKEVAALTWEILLAGVDSTGNATSFLLYYIAKNLNVLAKIHKEIDEVFGPDSNVEFSLEKLDKCHYIEATIKETLRFHELAPFTIKISDGIENVAGYDWPSGTWFWIDSQTLGNNPDYWDDIETFNPDRFLNKDYGGSSELTDFQKTSFVPFGYGLRYCPGKLMAMNMMKTLVILFHRKYKIELKNDKIKYYLSGISQ</sequence>
<dbReference type="EMBL" id="CAJVPU010014911">
    <property type="protein sequence ID" value="CAG8643162.1"/>
    <property type="molecule type" value="Genomic_DNA"/>
</dbReference>
<keyword evidence="2" id="KW-1185">Reference proteome</keyword>
<dbReference type="Proteomes" id="UP000789702">
    <property type="component" value="Unassembled WGS sequence"/>
</dbReference>
<organism evidence="1 2">
    <name type="scientific">Dentiscutata heterogama</name>
    <dbReference type="NCBI Taxonomy" id="1316150"/>
    <lineage>
        <taxon>Eukaryota</taxon>
        <taxon>Fungi</taxon>
        <taxon>Fungi incertae sedis</taxon>
        <taxon>Mucoromycota</taxon>
        <taxon>Glomeromycotina</taxon>
        <taxon>Glomeromycetes</taxon>
        <taxon>Diversisporales</taxon>
        <taxon>Gigasporaceae</taxon>
        <taxon>Dentiscutata</taxon>
    </lineage>
</organism>
<evidence type="ECO:0000313" key="1">
    <source>
        <dbReference type="EMBL" id="CAG8643162.1"/>
    </source>
</evidence>
<protein>
    <submittedName>
        <fullName evidence="1">4677_t:CDS:1</fullName>
    </submittedName>
</protein>
<accession>A0ACA9N9E3</accession>
<proteinExistence type="predicted"/>
<name>A0ACA9N9E3_9GLOM</name>
<evidence type="ECO:0000313" key="2">
    <source>
        <dbReference type="Proteomes" id="UP000789702"/>
    </source>
</evidence>
<reference evidence="1" key="1">
    <citation type="submission" date="2021-06" db="EMBL/GenBank/DDBJ databases">
        <authorList>
            <person name="Kallberg Y."/>
            <person name="Tangrot J."/>
            <person name="Rosling A."/>
        </authorList>
    </citation>
    <scope>NUCLEOTIDE SEQUENCE</scope>
    <source>
        <strain evidence="1">IL203A</strain>
    </source>
</reference>
<gene>
    <name evidence="1" type="ORF">DHETER_LOCUS8936</name>
</gene>
<feature type="non-terminal residue" evidence="1">
    <location>
        <position position="455"/>
    </location>
</feature>
<comment type="caution">
    <text evidence="1">The sequence shown here is derived from an EMBL/GenBank/DDBJ whole genome shotgun (WGS) entry which is preliminary data.</text>
</comment>